<dbReference type="EMBL" id="BGZK01002252">
    <property type="protein sequence ID" value="GBP92240.1"/>
    <property type="molecule type" value="Genomic_DNA"/>
</dbReference>
<accession>A0A4C1ZW68</accession>
<evidence type="ECO:0000313" key="2">
    <source>
        <dbReference type="Proteomes" id="UP000299102"/>
    </source>
</evidence>
<reference evidence="1 2" key="1">
    <citation type="journal article" date="2019" name="Commun. Biol.">
        <title>The bagworm genome reveals a unique fibroin gene that provides high tensile strength.</title>
        <authorList>
            <person name="Kono N."/>
            <person name="Nakamura H."/>
            <person name="Ohtoshi R."/>
            <person name="Tomita M."/>
            <person name="Numata K."/>
            <person name="Arakawa K."/>
        </authorList>
    </citation>
    <scope>NUCLEOTIDE SEQUENCE [LARGE SCALE GENOMIC DNA]</scope>
</reference>
<organism evidence="1 2">
    <name type="scientific">Eumeta variegata</name>
    <name type="common">Bagworm moth</name>
    <name type="synonym">Eumeta japonica</name>
    <dbReference type="NCBI Taxonomy" id="151549"/>
    <lineage>
        <taxon>Eukaryota</taxon>
        <taxon>Metazoa</taxon>
        <taxon>Ecdysozoa</taxon>
        <taxon>Arthropoda</taxon>
        <taxon>Hexapoda</taxon>
        <taxon>Insecta</taxon>
        <taxon>Pterygota</taxon>
        <taxon>Neoptera</taxon>
        <taxon>Endopterygota</taxon>
        <taxon>Lepidoptera</taxon>
        <taxon>Glossata</taxon>
        <taxon>Ditrysia</taxon>
        <taxon>Tineoidea</taxon>
        <taxon>Psychidae</taxon>
        <taxon>Oiketicinae</taxon>
        <taxon>Eumeta</taxon>
    </lineage>
</organism>
<dbReference type="AlphaFoldDB" id="A0A4C1ZW68"/>
<comment type="caution">
    <text evidence="1">The sequence shown here is derived from an EMBL/GenBank/DDBJ whole genome shotgun (WGS) entry which is preliminary data.</text>
</comment>
<dbReference type="Proteomes" id="UP000299102">
    <property type="component" value="Unassembled WGS sequence"/>
</dbReference>
<evidence type="ECO:0000313" key="1">
    <source>
        <dbReference type="EMBL" id="GBP92240.1"/>
    </source>
</evidence>
<gene>
    <name evidence="1" type="ORF">EVAR_67122_1</name>
</gene>
<sequence length="191" mass="21295">MRRDSASGVTRSRIRRRRCTVCSSNWRGADARPTPTAIAWEKLSLLRYVSTSGRISLCSNNPRRRLARGRLRAFVVAVGSARRASPFSERRCRAVRTGRFNLRNGRCYSRAVGIRPAPRAALNGEAAIHSARRAIAAESIHFTTHRTNITSGVSHSSGRGSFTDYTGLDGKFGAEEFHFRIFRVSMLSKLI</sequence>
<proteinExistence type="predicted"/>
<name>A0A4C1ZW68_EUMVA</name>
<protein>
    <submittedName>
        <fullName evidence="1">Uncharacterized protein</fullName>
    </submittedName>
</protein>
<keyword evidence="2" id="KW-1185">Reference proteome</keyword>